<dbReference type="SUPFAM" id="SSF51126">
    <property type="entry name" value="Pectin lyase-like"/>
    <property type="match status" value="1"/>
</dbReference>
<evidence type="ECO:0000256" key="4">
    <source>
        <dbReference type="ARBA" id="ARBA00022801"/>
    </source>
</evidence>
<dbReference type="STRING" id="4540.A0A3L6PVT8"/>
<keyword evidence="6" id="KW-0732">Signal</keyword>
<feature type="chain" id="PRO_5018173497" description="pectinesterase" evidence="6">
    <location>
        <begin position="24"/>
        <end position="169"/>
    </location>
</feature>
<protein>
    <recommendedName>
        <fullName evidence="3">pectinesterase</fullName>
        <ecNumber evidence="3">3.1.1.11</ecNumber>
    </recommendedName>
</protein>
<evidence type="ECO:0000256" key="2">
    <source>
        <dbReference type="ARBA" id="ARBA00008891"/>
    </source>
</evidence>
<dbReference type="PANTHER" id="PTHR31321:SF19">
    <property type="entry name" value="PECTINESTERASE 68-RELATED"/>
    <property type="match status" value="1"/>
</dbReference>
<comment type="similarity">
    <text evidence="2">Belongs to the pectinesterase family.</text>
</comment>
<gene>
    <name evidence="8" type="ORF">C2845_PM16G16120</name>
</gene>
<evidence type="ECO:0000313" key="9">
    <source>
        <dbReference type="Proteomes" id="UP000275267"/>
    </source>
</evidence>
<keyword evidence="5" id="KW-0063">Aspartyl esterase</keyword>
<dbReference type="InterPro" id="IPR011050">
    <property type="entry name" value="Pectin_lyase_fold/virulence"/>
</dbReference>
<comment type="pathway">
    <text evidence="1">Glycan metabolism; pectin degradation; 2-dehydro-3-deoxy-D-gluconate from pectin: step 1/5.</text>
</comment>
<dbReference type="Pfam" id="PF01095">
    <property type="entry name" value="Pectinesterase"/>
    <property type="match status" value="1"/>
</dbReference>
<dbReference type="InterPro" id="IPR012334">
    <property type="entry name" value="Pectin_lyas_fold"/>
</dbReference>
<proteinExistence type="inferred from homology"/>
<dbReference type="GO" id="GO:0045490">
    <property type="term" value="P:pectin catabolic process"/>
    <property type="evidence" value="ECO:0007669"/>
    <property type="project" value="UniProtKB-UniPathway"/>
</dbReference>
<dbReference type="EMBL" id="PQIB02000015">
    <property type="protein sequence ID" value="RLM64786.1"/>
    <property type="molecule type" value="Genomic_DNA"/>
</dbReference>
<dbReference type="OrthoDB" id="2019149at2759"/>
<evidence type="ECO:0000256" key="3">
    <source>
        <dbReference type="ARBA" id="ARBA00013229"/>
    </source>
</evidence>
<accession>A0A3L6PVT8</accession>
<dbReference type="GO" id="GO:0030599">
    <property type="term" value="F:pectinesterase activity"/>
    <property type="evidence" value="ECO:0007669"/>
    <property type="project" value="UniProtKB-EC"/>
</dbReference>
<reference evidence="9" key="1">
    <citation type="journal article" date="2019" name="Nat. Commun.">
        <title>The genome of broomcorn millet.</title>
        <authorList>
            <person name="Zou C."/>
            <person name="Miki D."/>
            <person name="Li D."/>
            <person name="Tang Q."/>
            <person name="Xiao L."/>
            <person name="Rajput S."/>
            <person name="Deng P."/>
            <person name="Jia W."/>
            <person name="Huang R."/>
            <person name="Zhang M."/>
            <person name="Sun Y."/>
            <person name="Hu J."/>
            <person name="Fu X."/>
            <person name="Schnable P.S."/>
            <person name="Li F."/>
            <person name="Zhang H."/>
            <person name="Feng B."/>
            <person name="Zhu X."/>
            <person name="Liu R."/>
            <person name="Schnable J.C."/>
            <person name="Zhu J.-K."/>
            <person name="Zhang H."/>
        </authorList>
    </citation>
    <scope>NUCLEOTIDE SEQUENCE [LARGE SCALE GENOMIC DNA]</scope>
</reference>
<dbReference type="InterPro" id="IPR000070">
    <property type="entry name" value="Pectinesterase_cat"/>
</dbReference>
<dbReference type="Gene3D" id="2.160.20.10">
    <property type="entry name" value="Single-stranded right-handed beta-helix, Pectin lyase-like"/>
    <property type="match status" value="1"/>
</dbReference>
<feature type="domain" description="Pectinesterase catalytic" evidence="7">
    <location>
        <begin position="48"/>
        <end position="161"/>
    </location>
</feature>
<keyword evidence="9" id="KW-1185">Reference proteome</keyword>
<comment type="caution">
    <text evidence="8">The sequence shown here is derived from an EMBL/GenBank/DDBJ whole genome shotgun (WGS) entry which is preliminary data.</text>
</comment>
<evidence type="ECO:0000313" key="8">
    <source>
        <dbReference type="EMBL" id="RLM64786.1"/>
    </source>
</evidence>
<feature type="signal peptide" evidence="6">
    <location>
        <begin position="1"/>
        <end position="23"/>
    </location>
</feature>
<organism evidence="8 9">
    <name type="scientific">Panicum miliaceum</name>
    <name type="common">Proso millet</name>
    <name type="synonym">Broomcorn millet</name>
    <dbReference type="NCBI Taxonomy" id="4540"/>
    <lineage>
        <taxon>Eukaryota</taxon>
        <taxon>Viridiplantae</taxon>
        <taxon>Streptophyta</taxon>
        <taxon>Embryophyta</taxon>
        <taxon>Tracheophyta</taxon>
        <taxon>Spermatophyta</taxon>
        <taxon>Magnoliopsida</taxon>
        <taxon>Liliopsida</taxon>
        <taxon>Poales</taxon>
        <taxon>Poaceae</taxon>
        <taxon>PACMAD clade</taxon>
        <taxon>Panicoideae</taxon>
        <taxon>Panicodae</taxon>
        <taxon>Paniceae</taxon>
        <taxon>Panicinae</taxon>
        <taxon>Panicum</taxon>
        <taxon>Panicum sect. Panicum</taxon>
    </lineage>
</organism>
<dbReference type="PANTHER" id="PTHR31321">
    <property type="entry name" value="ACYL-COA THIOESTER HYDROLASE YBHC-RELATED"/>
    <property type="match status" value="1"/>
</dbReference>
<dbReference type="EC" id="3.1.1.11" evidence="3"/>
<dbReference type="GO" id="GO:0042545">
    <property type="term" value="P:cell wall modification"/>
    <property type="evidence" value="ECO:0007669"/>
    <property type="project" value="InterPro"/>
</dbReference>
<name>A0A3L6PVT8_PANMI</name>
<evidence type="ECO:0000256" key="1">
    <source>
        <dbReference type="ARBA" id="ARBA00005184"/>
    </source>
</evidence>
<evidence type="ECO:0000256" key="6">
    <source>
        <dbReference type="SAM" id="SignalP"/>
    </source>
</evidence>
<dbReference type="UniPathway" id="UPA00545">
    <property type="reaction ID" value="UER00823"/>
</dbReference>
<dbReference type="AlphaFoldDB" id="A0A3L6PVT8"/>
<evidence type="ECO:0000259" key="7">
    <source>
        <dbReference type="Pfam" id="PF01095"/>
    </source>
</evidence>
<keyword evidence="4" id="KW-0378">Hydrolase</keyword>
<sequence>MARVLSLVLLLATLASILPPSASQAATRCEYPRHAGHGYKHPVGVRKVVVDAGGAGDFTSIQQAVDSVPVNNTVRVIMQINAGTYSNKLDHERARREKVLVPASKPYITFHGAGRDVTVVEWHDRASDRGPDGQPLRTYNTASVTVLSNFFTAKNISFKPRSTVQEQTK</sequence>
<evidence type="ECO:0000256" key="5">
    <source>
        <dbReference type="ARBA" id="ARBA00023085"/>
    </source>
</evidence>
<dbReference type="Proteomes" id="UP000275267">
    <property type="component" value="Unassembled WGS sequence"/>
</dbReference>